<evidence type="ECO:0000313" key="4">
    <source>
        <dbReference type="EMBL" id="MBC3933612.1"/>
    </source>
</evidence>
<protein>
    <submittedName>
        <fullName evidence="4">Dual specificity protein phosphatase family protein</fullName>
    </submittedName>
</protein>
<dbReference type="PANTHER" id="PTHR31126">
    <property type="entry name" value="TYROSINE-PROTEIN PHOSPHATASE"/>
    <property type="match status" value="1"/>
</dbReference>
<evidence type="ECO:0000259" key="3">
    <source>
        <dbReference type="PROSITE" id="PS50056"/>
    </source>
</evidence>
<dbReference type="PANTHER" id="PTHR31126:SF72">
    <property type="entry name" value="DUAL SPECIFICITY PROTEIN PHOSPHATASE TPBA"/>
    <property type="match status" value="1"/>
</dbReference>
<dbReference type="InterPro" id="IPR016130">
    <property type="entry name" value="Tyr_Pase_AS"/>
</dbReference>
<keyword evidence="5" id="KW-1185">Reference proteome</keyword>
<dbReference type="Gene3D" id="3.90.190.10">
    <property type="entry name" value="Protein tyrosine phosphatase superfamily"/>
    <property type="match status" value="1"/>
</dbReference>
<evidence type="ECO:0000313" key="5">
    <source>
        <dbReference type="Proteomes" id="UP000654304"/>
    </source>
</evidence>
<organism evidence="4 5">
    <name type="scientific">Undibacterium curvum</name>
    <dbReference type="NCBI Taxonomy" id="2762294"/>
    <lineage>
        <taxon>Bacteria</taxon>
        <taxon>Pseudomonadati</taxon>
        <taxon>Pseudomonadota</taxon>
        <taxon>Betaproteobacteria</taxon>
        <taxon>Burkholderiales</taxon>
        <taxon>Oxalobacteraceae</taxon>
        <taxon>Undibacterium</taxon>
    </lineage>
</organism>
<dbReference type="InterPro" id="IPR029021">
    <property type="entry name" value="Prot-tyrosine_phosphatase-like"/>
</dbReference>
<dbReference type="InterPro" id="IPR004861">
    <property type="entry name" value="Siw14-like"/>
</dbReference>
<gene>
    <name evidence="4" type="ORF">H8K43_18170</name>
</gene>
<evidence type="ECO:0000256" key="2">
    <source>
        <dbReference type="SAM" id="SignalP"/>
    </source>
</evidence>
<name>A0ABR7AAB8_9BURK</name>
<dbReference type="InterPro" id="IPR000387">
    <property type="entry name" value="Tyr_Pase_dom"/>
</dbReference>
<dbReference type="SUPFAM" id="SSF52799">
    <property type="entry name" value="(Phosphotyrosine protein) phosphatases II"/>
    <property type="match status" value="1"/>
</dbReference>
<feature type="domain" description="Tyrosine specific protein phosphatases" evidence="3">
    <location>
        <begin position="106"/>
        <end position="158"/>
    </location>
</feature>
<dbReference type="CDD" id="cd14529">
    <property type="entry name" value="TpbA-like"/>
    <property type="match status" value="1"/>
</dbReference>
<dbReference type="Proteomes" id="UP000654304">
    <property type="component" value="Unassembled WGS sequence"/>
</dbReference>
<comment type="similarity">
    <text evidence="1">Belongs to the protein-tyrosine phosphatase family.</text>
</comment>
<accession>A0ABR7AAB8</accession>
<dbReference type="PROSITE" id="PS00383">
    <property type="entry name" value="TYR_PHOSPHATASE_1"/>
    <property type="match status" value="1"/>
</dbReference>
<dbReference type="PROSITE" id="PS50056">
    <property type="entry name" value="TYR_PHOSPHATASE_2"/>
    <property type="match status" value="1"/>
</dbReference>
<dbReference type="Pfam" id="PF03162">
    <property type="entry name" value="Y_phosphatase2"/>
    <property type="match status" value="1"/>
</dbReference>
<feature type="signal peptide" evidence="2">
    <location>
        <begin position="1"/>
        <end position="17"/>
    </location>
</feature>
<dbReference type="EMBL" id="JACOGD010000013">
    <property type="protein sequence ID" value="MBC3933612.1"/>
    <property type="molecule type" value="Genomic_DNA"/>
</dbReference>
<comment type="caution">
    <text evidence="4">The sequence shown here is derived from an EMBL/GenBank/DDBJ whole genome shotgun (WGS) entry which is preliminary data.</text>
</comment>
<evidence type="ECO:0000256" key="1">
    <source>
        <dbReference type="ARBA" id="ARBA00009580"/>
    </source>
</evidence>
<sequence length="191" mass="21498">MLALCLSLFSWQQNAVAAGAATQTSTAIQRPQQWAQAVDSTANLFKVNDAFYRSAQIQAEQLPTLQALGIKTVVSLRAFHSDEQILKNSGIRMQRIGINTWDINDNNVILALRTLRSAQQQGPVLLHCQHGADRTGLITAMYRILYQSWSKEQALEELTQGGYGYHSMWKNIPDYLRRVDVEKIRQGVNLP</sequence>
<reference evidence="4 5" key="1">
    <citation type="submission" date="2020-08" db="EMBL/GenBank/DDBJ databases">
        <title>Novel species isolated from subtropical streams in China.</title>
        <authorList>
            <person name="Lu H."/>
        </authorList>
    </citation>
    <scope>NUCLEOTIDE SEQUENCE [LARGE SCALE GENOMIC DNA]</scope>
    <source>
        <strain evidence="4 5">CY22W</strain>
    </source>
</reference>
<feature type="chain" id="PRO_5045872578" evidence="2">
    <location>
        <begin position="18"/>
        <end position="191"/>
    </location>
</feature>
<proteinExistence type="inferred from homology"/>
<keyword evidence="2" id="KW-0732">Signal</keyword>